<protein>
    <recommendedName>
        <fullName evidence="2">Rhodanese domain-containing protein</fullName>
    </recommendedName>
</protein>
<dbReference type="PROSITE" id="PS50206">
    <property type="entry name" value="RHODANESE_3"/>
    <property type="match status" value="1"/>
</dbReference>
<evidence type="ECO:0000313" key="3">
    <source>
        <dbReference type="EMBL" id="PJE62495.1"/>
    </source>
</evidence>
<dbReference type="EMBL" id="PFED01000192">
    <property type="protein sequence ID" value="PJE62495.1"/>
    <property type="molecule type" value="Genomic_DNA"/>
</dbReference>
<dbReference type="SMART" id="SM00450">
    <property type="entry name" value="RHOD"/>
    <property type="match status" value="1"/>
</dbReference>
<organism evidence="3 4">
    <name type="scientific">Candidatus Roizmanbacteria bacterium CG10_big_fil_rev_8_21_14_0_10_39_6</name>
    <dbReference type="NCBI Taxonomy" id="1974853"/>
    <lineage>
        <taxon>Bacteria</taxon>
        <taxon>Candidatus Roizmaniibacteriota</taxon>
    </lineage>
</organism>
<dbReference type="InterPro" id="IPR050229">
    <property type="entry name" value="GlpE_sulfurtransferase"/>
</dbReference>
<feature type="domain" description="Rhodanese" evidence="2">
    <location>
        <begin position="72"/>
        <end position="140"/>
    </location>
</feature>
<evidence type="ECO:0000259" key="2">
    <source>
        <dbReference type="PROSITE" id="PS50206"/>
    </source>
</evidence>
<dbReference type="Proteomes" id="UP000229554">
    <property type="component" value="Unassembled WGS sequence"/>
</dbReference>
<dbReference type="Gene3D" id="3.40.250.10">
    <property type="entry name" value="Rhodanese-like domain"/>
    <property type="match status" value="1"/>
</dbReference>
<reference evidence="4" key="1">
    <citation type="submission" date="2017-09" db="EMBL/GenBank/DDBJ databases">
        <title>Depth-based differentiation of microbial function through sediment-hosted aquifers and enrichment of novel symbionts in the deep terrestrial subsurface.</title>
        <authorList>
            <person name="Probst A.J."/>
            <person name="Ladd B."/>
            <person name="Jarett J.K."/>
            <person name="Geller-Mcgrath D.E."/>
            <person name="Sieber C.M.K."/>
            <person name="Emerson J.B."/>
            <person name="Anantharaman K."/>
            <person name="Thomas B.C."/>
            <person name="Malmstrom R."/>
            <person name="Stieglmeier M."/>
            <person name="Klingl A."/>
            <person name="Woyke T."/>
            <person name="Ryan C.M."/>
            <person name="Banfield J.F."/>
        </authorList>
    </citation>
    <scope>NUCLEOTIDE SEQUENCE [LARGE SCALE GENOMIC DNA]</scope>
</reference>
<proteinExistence type="predicted"/>
<dbReference type="InterPro" id="IPR011467">
    <property type="entry name" value="DUF1573"/>
</dbReference>
<keyword evidence="1" id="KW-0472">Membrane</keyword>
<dbReference type="InterPro" id="IPR013783">
    <property type="entry name" value="Ig-like_fold"/>
</dbReference>
<keyword evidence="1" id="KW-0812">Transmembrane</keyword>
<accession>A0A2M8KRG1</accession>
<dbReference type="InterPro" id="IPR036873">
    <property type="entry name" value="Rhodanese-like_dom_sf"/>
</dbReference>
<keyword evidence="1" id="KW-1133">Transmembrane helix</keyword>
<dbReference type="Pfam" id="PF07610">
    <property type="entry name" value="DUF1573"/>
    <property type="match status" value="1"/>
</dbReference>
<dbReference type="PANTHER" id="PTHR43031:SF16">
    <property type="entry name" value="OXIDOREDUCTASE"/>
    <property type="match status" value="1"/>
</dbReference>
<dbReference type="Pfam" id="PF00581">
    <property type="entry name" value="Rhodanese"/>
    <property type="match status" value="1"/>
</dbReference>
<feature type="transmembrane region" description="Helical" evidence="1">
    <location>
        <begin position="6"/>
        <end position="22"/>
    </location>
</feature>
<evidence type="ECO:0000313" key="4">
    <source>
        <dbReference type="Proteomes" id="UP000229554"/>
    </source>
</evidence>
<sequence length="249" mass="26948">MNQKLIIITVIIAVVLGLVWVMKKTGVQTKSENFSATTNNSIVKLVSPQEFANLAKDKNAFVVDVHTPEQTHIPGTDAIIPFDQIQDNKGTLPADKSTPILVYCRSGSMSAKASTEIAALGYTAVYDLEGGTNAYKESNVSVSLTPDTKALGTVIYGDVATTAFTLTNYTPLPLKITRVSTSCGCTKASVEKEKLEAYESTTVNVSFDPAVHKDDTDLDDLTRTIYVETDNLNFIDLESKITATVIKKN</sequence>
<dbReference type="CDD" id="cd00158">
    <property type="entry name" value="RHOD"/>
    <property type="match status" value="1"/>
</dbReference>
<gene>
    <name evidence="3" type="ORF">COU88_04710</name>
</gene>
<dbReference type="SUPFAM" id="SSF52821">
    <property type="entry name" value="Rhodanese/Cell cycle control phosphatase"/>
    <property type="match status" value="1"/>
</dbReference>
<dbReference type="AlphaFoldDB" id="A0A2M8KRG1"/>
<dbReference type="Gene3D" id="2.60.40.10">
    <property type="entry name" value="Immunoglobulins"/>
    <property type="match status" value="1"/>
</dbReference>
<name>A0A2M8KRG1_9BACT</name>
<dbReference type="InterPro" id="IPR001763">
    <property type="entry name" value="Rhodanese-like_dom"/>
</dbReference>
<comment type="caution">
    <text evidence="3">The sequence shown here is derived from an EMBL/GenBank/DDBJ whole genome shotgun (WGS) entry which is preliminary data.</text>
</comment>
<evidence type="ECO:0000256" key="1">
    <source>
        <dbReference type="SAM" id="Phobius"/>
    </source>
</evidence>
<dbReference type="PANTHER" id="PTHR43031">
    <property type="entry name" value="FAD-DEPENDENT OXIDOREDUCTASE"/>
    <property type="match status" value="1"/>
</dbReference>